<organism evidence="1">
    <name type="scientific">Triticum aestivum</name>
    <name type="common">Wheat</name>
    <dbReference type="NCBI Taxonomy" id="4565"/>
    <lineage>
        <taxon>Eukaryota</taxon>
        <taxon>Viridiplantae</taxon>
        <taxon>Streptophyta</taxon>
        <taxon>Embryophyta</taxon>
        <taxon>Tracheophyta</taxon>
        <taxon>Spermatophyta</taxon>
        <taxon>Magnoliopsida</taxon>
        <taxon>Liliopsida</taxon>
        <taxon>Poales</taxon>
        <taxon>Poaceae</taxon>
        <taxon>BOP clade</taxon>
        <taxon>Pooideae</taxon>
        <taxon>Triticodae</taxon>
        <taxon>Triticeae</taxon>
        <taxon>Triticinae</taxon>
        <taxon>Triticum</taxon>
    </lineage>
</organism>
<sequence length="133" mass="14667">MDELHPLCHPLLILSFPQLLKKLQPAREKVASTLGGVGTSQGKSYDHFNRRTTRFFCWVLSFVLEMVVHAYGDERGEAVATMAVVCSNGPVRELQIVNGREFGTQRRSCRNPGGCVASGGKLVVPPWLATELQ</sequence>
<reference evidence="1" key="1">
    <citation type="submission" date="2018-08" db="EMBL/GenBank/DDBJ databases">
        <authorList>
            <person name="Rossello M."/>
        </authorList>
    </citation>
    <scope>NUCLEOTIDE SEQUENCE [LARGE SCALE GENOMIC DNA]</scope>
    <source>
        <strain evidence="1">cv. Chinese Spring</strain>
    </source>
</reference>
<proteinExistence type="predicted"/>
<evidence type="ECO:0000313" key="1">
    <source>
        <dbReference type="EnsemblPlants" id="TraesCS7A02G234500.1"/>
    </source>
</evidence>
<dbReference type="EnsemblPlants" id="TraesCS7A02G234500.1">
    <property type="protein sequence ID" value="TraesCS7A02G234500.1"/>
    <property type="gene ID" value="TraesCS7A02G234500"/>
</dbReference>
<protein>
    <submittedName>
        <fullName evidence="1">Uncharacterized protein</fullName>
    </submittedName>
</protein>
<dbReference type="Gramene" id="TraesNOR7A03G03928070.1">
    <property type="protein sequence ID" value="TraesNOR7A03G03928070.1"/>
    <property type="gene ID" value="TraesNOR7A03G03928070"/>
</dbReference>
<name>A0A3B6RDW4_WHEAT</name>
<keyword evidence="2" id="KW-1185">Reference proteome</keyword>
<dbReference type="Gramene" id="TraesLDM7A03G03889710.1">
    <property type="protein sequence ID" value="TraesLDM7A03G03889710.1"/>
    <property type="gene ID" value="TraesLDM7A03G03889710"/>
</dbReference>
<dbReference type="Proteomes" id="UP000019116">
    <property type="component" value="Chromosome 7A"/>
</dbReference>
<reference evidence="1" key="2">
    <citation type="submission" date="2018-10" db="UniProtKB">
        <authorList>
            <consortium name="EnsemblPlants"/>
        </authorList>
    </citation>
    <scope>IDENTIFICATION</scope>
</reference>
<dbReference type="AlphaFoldDB" id="A0A3B6RDW4"/>
<dbReference type="Gramene" id="TraesCS7A03G0544400.1">
    <property type="protein sequence ID" value="TraesCS7A03G0544400.1.CDS"/>
    <property type="gene ID" value="TraesCS7A03G0544400"/>
</dbReference>
<dbReference type="Gramene" id="TraesCS7A02G234500.1">
    <property type="protein sequence ID" value="TraesCS7A02G234500.1"/>
    <property type="gene ID" value="TraesCS7A02G234500"/>
</dbReference>
<evidence type="ECO:0000313" key="2">
    <source>
        <dbReference type="Proteomes" id="UP000019116"/>
    </source>
</evidence>
<accession>A0A3B6RDW4</accession>